<accession>A0AA36FVG0</accession>
<dbReference type="SMART" id="SM00276">
    <property type="entry name" value="GLECT"/>
    <property type="match status" value="1"/>
</dbReference>
<reference evidence="5" key="1">
    <citation type="submission" date="2023-06" db="EMBL/GenBank/DDBJ databases">
        <authorList>
            <person name="Delattre M."/>
        </authorList>
    </citation>
    <scope>NUCLEOTIDE SEQUENCE</scope>
    <source>
        <strain evidence="5">AF72</strain>
    </source>
</reference>
<feature type="region of interest" description="Disordered" evidence="3">
    <location>
        <begin position="25"/>
        <end position="62"/>
    </location>
</feature>
<dbReference type="SMART" id="SM00908">
    <property type="entry name" value="Gal-bind_lectin"/>
    <property type="match status" value="1"/>
</dbReference>
<dbReference type="EMBL" id="CATQJA010001244">
    <property type="protein sequence ID" value="CAJ0566452.1"/>
    <property type="molecule type" value="Genomic_DNA"/>
</dbReference>
<dbReference type="Gene3D" id="2.60.120.200">
    <property type="match status" value="1"/>
</dbReference>
<dbReference type="PANTHER" id="PTHR11346">
    <property type="entry name" value="GALECTIN"/>
    <property type="match status" value="1"/>
</dbReference>
<dbReference type="CDD" id="cd00070">
    <property type="entry name" value="GLECT"/>
    <property type="match status" value="1"/>
</dbReference>
<feature type="domain" description="Galectin" evidence="4">
    <location>
        <begin position="85"/>
        <end position="223"/>
    </location>
</feature>
<dbReference type="Proteomes" id="UP001177023">
    <property type="component" value="Unassembled WGS sequence"/>
</dbReference>
<feature type="non-terminal residue" evidence="5">
    <location>
        <position position="227"/>
    </location>
</feature>
<dbReference type="PROSITE" id="PS51304">
    <property type="entry name" value="GALECTIN"/>
    <property type="match status" value="1"/>
</dbReference>
<dbReference type="PANTHER" id="PTHR11346:SF180">
    <property type="entry name" value="GALECTIN"/>
    <property type="match status" value="1"/>
</dbReference>
<evidence type="ECO:0000256" key="2">
    <source>
        <dbReference type="RuleBase" id="RU102079"/>
    </source>
</evidence>
<protein>
    <recommendedName>
        <fullName evidence="2">Galectin</fullName>
    </recommendedName>
</protein>
<dbReference type="SUPFAM" id="SSF49899">
    <property type="entry name" value="Concanavalin A-like lectins/glucanases"/>
    <property type="match status" value="1"/>
</dbReference>
<organism evidence="5 6">
    <name type="scientific">Mesorhabditis spiculigera</name>
    <dbReference type="NCBI Taxonomy" id="96644"/>
    <lineage>
        <taxon>Eukaryota</taxon>
        <taxon>Metazoa</taxon>
        <taxon>Ecdysozoa</taxon>
        <taxon>Nematoda</taxon>
        <taxon>Chromadorea</taxon>
        <taxon>Rhabditida</taxon>
        <taxon>Rhabditina</taxon>
        <taxon>Rhabditomorpha</taxon>
        <taxon>Rhabditoidea</taxon>
        <taxon>Rhabditidae</taxon>
        <taxon>Mesorhabditinae</taxon>
        <taxon>Mesorhabditis</taxon>
    </lineage>
</organism>
<dbReference type="Pfam" id="PF00337">
    <property type="entry name" value="Gal-bind_lectin"/>
    <property type="match status" value="1"/>
</dbReference>
<evidence type="ECO:0000256" key="3">
    <source>
        <dbReference type="SAM" id="MobiDB-lite"/>
    </source>
</evidence>
<proteinExistence type="predicted"/>
<gene>
    <name evidence="5" type="ORF">MSPICULIGERA_LOCUS5055</name>
</gene>
<name>A0AA36FVG0_9BILA</name>
<evidence type="ECO:0000313" key="5">
    <source>
        <dbReference type="EMBL" id="CAJ0566452.1"/>
    </source>
</evidence>
<dbReference type="InterPro" id="IPR013320">
    <property type="entry name" value="ConA-like_dom_sf"/>
</dbReference>
<dbReference type="InterPro" id="IPR044156">
    <property type="entry name" value="Galectin-like"/>
</dbReference>
<dbReference type="AlphaFoldDB" id="A0AA36FVG0"/>
<evidence type="ECO:0000259" key="4">
    <source>
        <dbReference type="PROSITE" id="PS51304"/>
    </source>
</evidence>
<keyword evidence="6" id="KW-1185">Reference proteome</keyword>
<keyword evidence="1 2" id="KW-0430">Lectin</keyword>
<sequence length="227" mass="24802">MANRKPEFLSCKLLESSANITGLLETSEAGGRRRKRKASVGSRGASTSRFSGSGAPKSTVKVASRHYSGAGGGRTNFYMSSGSQPMPSSYSYRTTGGSIIYLGSASHSHAHIAKGSQFPTSHQIIISLIVDDLNYPLQLTISFDARVIERNAKVNGTWGEPEKKGTMPIDNWRIFSLTVLNVNSTFEIYFNNEHFAPFTHRTAKLPTRIRIEGDVEVHSAALTPYKS</sequence>
<comment type="caution">
    <text evidence="5">The sequence shown here is derived from an EMBL/GenBank/DDBJ whole genome shotgun (WGS) entry which is preliminary data.</text>
</comment>
<dbReference type="GO" id="GO:0016936">
    <property type="term" value="F:galactoside binding"/>
    <property type="evidence" value="ECO:0007669"/>
    <property type="project" value="TreeGrafter"/>
</dbReference>
<evidence type="ECO:0000313" key="6">
    <source>
        <dbReference type="Proteomes" id="UP001177023"/>
    </source>
</evidence>
<dbReference type="InterPro" id="IPR001079">
    <property type="entry name" value="Galectin_CRD"/>
</dbReference>
<evidence type="ECO:0000256" key="1">
    <source>
        <dbReference type="ARBA" id="ARBA00022734"/>
    </source>
</evidence>
<dbReference type="GO" id="GO:0030246">
    <property type="term" value="F:carbohydrate binding"/>
    <property type="evidence" value="ECO:0007669"/>
    <property type="project" value="UniProtKB-UniRule"/>
</dbReference>